<sequence>MRVWIVDDQEMVREGLKMLLSLHEDMVPVGEAGDGAELLERLTELAAGGFPAPDVLLMDVRMPVMDGIEATRRVKQLYPSVKILILTTFDEEAYLFGGLRNGADGYMLKESGSAEIAAAIRTVCGGGMLLDAKARPSIIRVLDGLPREPEAGRGDPLALLTPRERDTVRLVLDGKSNREIGEAMFVTEGTVKNYVSRILEKLELKSRAELIVYLGGSHSRYSSRKGE</sequence>
<evidence type="ECO:0000313" key="2">
    <source>
        <dbReference type="Proteomes" id="UP001631969"/>
    </source>
</evidence>
<name>A0ACC7P0R2_9BACL</name>
<protein>
    <submittedName>
        <fullName evidence="1">Response regulator</fullName>
    </submittedName>
</protein>
<dbReference type="Proteomes" id="UP001631969">
    <property type="component" value="Unassembled WGS sequence"/>
</dbReference>
<organism evidence="1 2">
    <name type="scientific">Paenibacillus mesotrionivorans</name>
    <dbReference type="NCBI Taxonomy" id="3160968"/>
    <lineage>
        <taxon>Bacteria</taxon>
        <taxon>Bacillati</taxon>
        <taxon>Bacillota</taxon>
        <taxon>Bacilli</taxon>
        <taxon>Bacillales</taxon>
        <taxon>Paenibacillaceae</taxon>
        <taxon>Paenibacillus</taxon>
    </lineage>
</organism>
<reference evidence="1" key="1">
    <citation type="submission" date="2024-12" db="EMBL/GenBank/DDBJ databases">
        <authorList>
            <person name="Wu N."/>
        </authorList>
    </citation>
    <scope>NUCLEOTIDE SEQUENCE</scope>
    <source>
        <strain evidence="1">P15</strain>
    </source>
</reference>
<accession>A0ACC7P0R2</accession>
<proteinExistence type="predicted"/>
<gene>
    <name evidence="1" type="ORF">ACI1P1_16310</name>
</gene>
<dbReference type="EMBL" id="JBJURJ010000010">
    <property type="protein sequence ID" value="MFM9329859.1"/>
    <property type="molecule type" value="Genomic_DNA"/>
</dbReference>
<evidence type="ECO:0000313" key="1">
    <source>
        <dbReference type="EMBL" id="MFM9329859.1"/>
    </source>
</evidence>
<keyword evidence="2" id="KW-1185">Reference proteome</keyword>
<comment type="caution">
    <text evidence="1">The sequence shown here is derived from an EMBL/GenBank/DDBJ whole genome shotgun (WGS) entry which is preliminary data.</text>
</comment>